<dbReference type="RefSeq" id="WP_101332120.1">
    <property type="nucleotide sequence ID" value="NZ_PJNH01000003.1"/>
</dbReference>
<reference evidence="2 3" key="1">
    <citation type="submission" date="2017-06" db="EMBL/GenBank/DDBJ databases">
        <title>the draft geome sequence of Illustriluteabacillus marina B3227.</title>
        <authorList>
            <person name="He R.-H."/>
            <person name="Du Z.-J."/>
        </authorList>
    </citation>
    <scope>NUCLEOTIDE SEQUENCE [LARGE SCALE GENOMIC DNA]</scope>
    <source>
        <strain evidence="2 3">B3227</strain>
    </source>
</reference>
<dbReference type="SUPFAM" id="SSF55729">
    <property type="entry name" value="Acyl-CoA N-acyltransferases (Nat)"/>
    <property type="match status" value="1"/>
</dbReference>
<evidence type="ECO:0000259" key="1">
    <source>
        <dbReference type="PROSITE" id="PS51186"/>
    </source>
</evidence>
<dbReference type="AlphaFoldDB" id="A0A2I0QSH3"/>
<dbReference type="GO" id="GO:0016747">
    <property type="term" value="F:acyltransferase activity, transferring groups other than amino-acyl groups"/>
    <property type="evidence" value="ECO:0007669"/>
    <property type="project" value="InterPro"/>
</dbReference>
<dbReference type="InterPro" id="IPR051531">
    <property type="entry name" value="N-acetyltransferase"/>
</dbReference>
<name>A0A2I0QSH3_9BACI</name>
<sequence>MKLETDRLVIKNYTENEFPFLNSMLTNPRMMKYIGDGKIKNHDQSKAFFERILSGSYEGSIYGLKLIMKKDELQPIGHAGLVKQVVDDREEVEVGFWIDETYWNEGYAKEVAKSLKVYAFEELNISRLISIIQPENKASSKVAEFIGMKLEKNCEFNGQGVNIYSVNKSQRT</sequence>
<dbReference type="PROSITE" id="PS51186">
    <property type="entry name" value="GNAT"/>
    <property type="match status" value="1"/>
</dbReference>
<dbReference type="InterPro" id="IPR016181">
    <property type="entry name" value="Acyl_CoA_acyltransferase"/>
</dbReference>
<dbReference type="OrthoDB" id="9798081at2"/>
<keyword evidence="3" id="KW-1185">Reference proteome</keyword>
<dbReference type="InterPro" id="IPR000182">
    <property type="entry name" value="GNAT_dom"/>
</dbReference>
<feature type="domain" description="N-acetyltransferase" evidence="1">
    <location>
        <begin position="8"/>
        <end position="172"/>
    </location>
</feature>
<dbReference type="PANTHER" id="PTHR43792:SF1">
    <property type="entry name" value="N-ACETYLTRANSFERASE DOMAIN-CONTAINING PROTEIN"/>
    <property type="match status" value="1"/>
</dbReference>
<evidence type="ECO:0000313" key="3">
    <source>
        <dbReference type="Proteomes" id="UP000243524"/>
    </source>
</evidence>
<evidence type="ECO:0000313" key="2">
    <source>
        <dbReference type="EMBL" id="PKR77292.1"/>
    </source>
</evidence>
<comment type="caution">
    <text evidence="2">The sequence shown here is derived from an EMBL/GenBank/DDBJ whole genome shotgun (WGS) entry which is preliminary data.</text>
</comment>
<dbReference type="Pfam" id="PF13302">
    <property type="entry name" value="Acetyltransf_3"/>
    <property type="match status" value="1"/>
</dbReference>
<protein>
    <submittedName>
        <fullName evidence="2">N-acetyltransferase</fullName>
    </submittedName>
</protein>
<dbReference type="EMBL" id="PJNH01000003">
    <property type="protein sequence ID" value="PKR77292.1"/>
    <property type="molecule type" value="Genomic_DNA"/>
</dbReference>
<proteinExistence type="predicted"/>
<accession>A0A2I0QSH3</accession>
<dbReference type="Proteomes" id="UP000243524">
    <property type="component" value="Unassembled WGS sequence"/>
</dbReference>
<dbReference type="Gene3D" id="3.40.630.30">
    <property type="match status" value="1"/>
</dbReference>
<dbReference type="PANTHER" id="PTHR43792">
    <property type="entry name" value="GNAT FAMILY, PUTATIVE (AFU_ORTHOLOGUE AFUA_3G00765)-RELATED-RELATED"/>
    <property type="match status" value="1"/>
</dbReference>
<organism evidence="2 3">
    <name type="scientific">Halalkalibacillus sediminis</name>
    <dbReference type="NCBI Taxonomy" id="2018042"/>
    <lineage>
        <taxon>Bacteria</taxon>
        <taxon>Bacillati</taxon>
        <taxon>Bacillota</taxon>
        <taxon>Bacilli</taxon>
        <taxon>Bacillales</taxon>
        <taxon>Bacillaceae</taxon>
        <taxon>Halalkalibacillus</taxon>
    </lineage>
</organism>
<gene>
    <name evidence="2" type="ORF">CEY16_11180</name>
</gene>
<keyword evidence="2" id="KW-0808">Transferase</keyword>